<reference evidence="3 4" key="1">
    <citation type="submission" date="2024-02" db="EMBL/GenBank/DDBJ databases">
        <authorList>
            <person name="Vignale AGUSTIN F."/>
            <person name="Sosa J E."/>
            <person name="Modenutti C."/>
        </authorList>
    </citation>
    <scope>NUCLEOTIDE SEQUENCE [LARGE SCALE GENOMIC DNA]</scope>
</reference>
<proteinExistence type="predicted"/>
<evidence type="ECO:0000313" key="2">
    <source>
        <dbReference type="EMBL" id="CAK9143506.1"/>
    </source>
</evidence>
<gene>
    <name evidence="2" type="ORF">ILEXP_LOCUS11219</name>
    <name evidence="3" type="ORF">ILEXP_LOCUS29494</name>
</gene>
<accession>A0ABC8SXY5</accession>
<keyword evidence="1" id="KW-0175">Coiled coil</keyword>
<organism evidence="3 4">
    <name type="scientific">Ilex paraguariensis</name>
    <name type="common">yerba mate</name>
    <dbReference type="NCBI Taxonomy" id="185542"/>
    <lineage>
        <taxon>Eukaryota</taxon>
        <taxon>Viridiplantae</taxon>
        <taxon>Streptophyta</taxon>
        <taxon>Embryophyta</taxon>
        <taxon>Tracheophyta</taxon>
        <taxon>Spermatophyta</taxon>
        <taxon>Magnoliopsida</taxon>
        <taxon>eudicotyledons</taxon>
        <taxon>Gunneridae</taxon>
        <taxon>Pentapetalae</taxon>
        <taxon>asterids</taxon>
        <taxon>campanulids</taxon>
        <taxon>Aquifoliales</taxon>
        <taxon>Aquifoliaceae</taxon>
        <taxon>Ilex</taxon>
    </lineage>
</organism>
<evidence type="ECO:0000313" key="3">
    <source>
        <dbReference type="EMBL" id="CAK9160721.1"/>
    </source>
</evidence>
<evidence type="ECO:0000256" key="1">
    <source>
        <dbReference type="SAM" id="Coils"/>
    </source>
</evidence>
<protein>
    <submittedName>
        <fullName evidence="3">Uncharacterized protein</fullName>
    </submittedName>
</protein>
<dbReference type="AlphaFoldDB" id="A0ABC8SXY5"/>
<comment type="caution">
    <text evidence="3">The sequence shown here is derived from an EMBL/GenBank/DDBJ whole genome shotgun (WGS) entry which is preliminary data.</text>
</comment>
<evidence type="ECO:0000313" key="4">
    <source>
        <dbReference type="Proteomes" id="UP001642360"/>
    </source>
</evidence>
<feature type="coiled-coil region" evidence="1">
    <location>
        <begin position="107"/>
        <end position="144"/>
    </location>
</feature>
<dbReference type="EMBL" id="CAUOFW020003566">
    <property type="protein sequence ID" value="CAK9160721.1"/>
    <property type="molecule type" value="Genomic_DNA"/>
</dbReference>
<sequence length="153" mass="17467">MFWKGFSKSLQTSQHTNKLLFELKAISCPLYISPNCYSCLICKYNACTVRLLLSKPMAIFKKNSGNVMQEIHHVIPTGPRNVYRKPESDLQSSKKRLVELVEESDALKKGREESDEQEEALDDLKAIEQKYNELKGKMGQYADNDPVAFEAMS</sequence>
<name>A0ABC8SXY5_9AQUA</name>
<dbReference type="EMBL" id="CAUOFW020001304">
    <property type="protein sequence ID" value="CAK9143506.1"/>
    <property type="molecule type" value="Genomic_DNA"/>
</dbReference>
<dbReference type="Proteomes" id="UP001642360">
    <property type="component" value="Unassembled WGS sequence"/>
</dbReference>
<keyword evidence="4" id="KW-1185">Reference proteome</keyword>